<keyword evidence="4" id="KW-1185">Reference proteome</keyword>
<sequence length="272" mass="29656">MGESTFQCSSEGDNQKNKNNNEGGVINVVLKFDLHCKGCVEKICRLVKRFEGVKKVSGDVATNKLTVTGKVGDPAKLKSWVESKTNKKVDLISPQQQQQQQQPKKDNDGDAKMNKAEDQKSEKKTKEGPTVVLRTALHCQGCIEKMQKLITKTKGVQEVSIDEQKETVTVKGTMDVKALQACLQDKLKRVVDIVPPKNEKNNSGGGGEKNKMDGGGGGGVGAEAGWGVFSRADSNNNNVPPIYYGRQPGFSLEYVHAPQYFSDENPHACSVM</sequence>
<feature type="region of interest" description="Disordered" evidence="1">
    <location>
        <begin position="88"/>
        <end position="129"/>
    </location>
</feature>
<dbReference type="EMBL" id="JBBNAF010000001">
    <property type="protein sequence ID" value="KAK9168647.1"/>
    <property type="molecule type" value="Genomic_DNA"/>
</dbReference>
<feature type="region of interest" description="Disordered" evidence="1">
    <location>
        <begin position="195"/>
        <end position="217"/>
    </location>
</feature>
<dbReference type="Proteomes" id="UP001420932">
    <property type="component" value="Unassembled WGS sequence"/>
</dbReference>
<dbReference type="GO" id="GO:0046872">
    <property type="term" value="F:metal ion binding"/>
    <property type="evidence" value="ECO:0007669"/>
    <property type="project" value="InterPro"/>
</dbReference>
<feature type="region of interest" description="Disordered" evidence="1">
    <location>
        <begin position="1"/>
        <end position="22"/>
    </location>
</feature>
<evidence type="ECO:0000313" key="4">
    <source>
        <dbReference type="Proteomes" id="UP001420932"/>
    </source>
</evidence>
<dbReference type="InterPro" id="IPR006121">
    <property type="entry name" value="HMA_dom"/>
</dbReference>
<feature type="domain" description="HMA" evidence="2">
    <location>
        <begin position="25"/>
        <end position="89"/>
    </location>
</feature>
<dbReference type="AlphaFoldDB" id="A0AAP0LEB4"/>
<dbReference type="PROSITE" id="PS50846">
    <property type="entry name" value="HMA_2"/>
    <property type="match status" value="2"/>
</dbReference>
<dbReference type="PANTHER" id="PTHR46413:SF1">
    <property type="entry name" value="HEAVY METAL-ASSOCIATED ISOPRENYLATED PLANT PROTEIN 6"/>
    <property type="match status" value="1"/>
</dbReference>
<dbReference type="Gene3D" id="3.30.70.100">
    <property type="match status" value="2"/>
</dbReference>
<dbReference type="SUPFAM" id="SSF55008">
    <property type="entry name" value="HMA, heavy metal-associated domain"/>
    <property type="match status" value="2"/>
</dbReference>
<feature type="compositionally biased region" description="Gly residues" evidence="1">
    <location>
        <begin position="203"/>
        <end position="217"/>
    </location>
</feature>
<name>A0AAP0LEB4_9MAGN</name>
<evidence type="ECO:0000313" key="3">
    <source>
        <dbReference type="EMBL" id="KAK9168647.1"/>
    </source>
</evidence>
<reference evidence="3 4" key="1">
    <citation type="submission" date="2024-01" db="EMBL/GenBank/DDBJ databases">
        <title>Genome assemblies of Stephania.</title>
        <authorList>
            <person name="Yang L."/>
        </authorList>
    </citation>
    <scope>NUCLEOTIDE SEQUENCE [LARGE SCALE GENOMIC DNA]</scope>
    <source>
        <strain evidence="3">YNDBR</strain>
        <tissue evidence="3">Leaf</tissue>
    </source>
</reference>
<proteinExistence type="predicted"/>
<organism evidence="3 4">
    <name type="scientific">Stephania yunnanensis</name>
    <dbReference type="NCBI Taxonomy" id="152371"/>
    <lineage>
        <taxon>Eukaryota</taxon>
        <taxon>Viridiplantae</taxon>
        <taxon>Streptophyta</taxon>
        <taxon>Embryophyta</taxon>
        <taxon>Tracheophyta</taxon>
        <taxon>Spermatophyta</taxon>
        <taxon>Magnoliopsida</taxon>
        <taxon>Ranunculales</taxon>
        <taxon>Menispermaceae</taxon>
        <taxon>Menispermoideae</taxon>
        <taxon>Cissampelideae</taxon>
        <taxon>Stephania</taxon>
    </lineage>
</organism>
<gene>
    <name evidence="3" type="ORF">Syun_000787</name>
</gene>
<dbReference type="InterPro" id="IPR036163">
    <property type="entry name" value="HMA_dom_sf"/>
</dbReference>
<protein>
    <recommendedName>
        <fullName evidence="2">HMA domain-containing protein</fullName>
    </recommendedName>
</protein>
<dbReference type="InterPro" id="IPR044594">
    <property type="entry name" value="HIPP01/3/5/6"/>
</dbReference>
<comment type="caution">
    <text evidence="3">The sequence shown here is derived from an EMBL/GenBank/DDBJ whole genome shotgun (WGS) entry which is preliminary data.</text>
</comment>
<evidence type="ECO:0000259" key="2">
    <source>
        <dbReference type="PROSITE" id="PS50846"/>
    </source>
</evidence>
<dbReference type="CDD" id="cd00371">
    <property type="entry name" value="HMA"/>
    <property type="match status" value="2"/>
</dbReference>
<feature type="compositionally biased region" description="Basic and acidic residues" evidence="1">
    <location>
        <begin position="103"/>
        <end position="127"/>
    </location>
</feature>
<accession>A0AAP0LEB4</accession>
<feature type="domain" description="HMA" evidence="2">
    <location>
        <begin position="128"/>
        <end position="191"/>
    </location>
</feature>
<evidence type="ECO:0000256" key="1">
    <source>
        <dbReference type="SAM" id="MobiDB-lite"/>
    </source>
</evidence>
<dbReference type="PANTHER" id="PTHR46413">
    <property type="entry name" value="HEAVY METAL-ASSOCIATED ISOPRENYLATED PLANT PROTEIN 6"/>
    <property type="match status" value="1"/>
</dbReference>
<dbReference type="Pfam" id="PF00403">
    <property type="entry name" value="HMA"/>
    <property type="match status" value="2"/>
</dbReference>